<dbReference type="Pfam" id="PF05253">
    <property type="entry name" value="zf-U11-48K"/>
    <property type="match status" value="1"/>
</dbReference>
<dbReference type="PANTHER" id="PTHR12998">
    <property type="entry name" value="TRNA:M(4)X MODIFICATION ENZYME TRM13 HOMOLOG"/>
    <property type="match status" value="1"/>
</dbReference>
<feature type="domain" description="Zinc finger CCCH-type TRM13" evidence="19">
    <location>
        <begin position="37"/>
        <end position="65"/>
    </location>
</feature>
<dbReference type="GO" id="GO:0008270">
    <property type="term" value="F:zinc ion binding"/>
    <property type="evidence" value="ECO:0007669"/>
    <property type="project" value="UniProtKB-KW"/>
</dbReference>
<evidence type="ECO:0000256" key="5">
    <source>
        <dbReference type="ARBA" id="ARBA00022603"/>
    </source>
</evidence>
<dbReference type="Proteomes" id="UP001150569">
    <property type="component" value="Unassembled WGS sequence"/>
</dbReference>
<keyword evidence="6 15" id="KW-0808">Transferase</keyword>
<comment type="caution">
    <text evidence="20">The sequence shown here is derived from an EMBL/GenBank/DDBJ whole genome shotgun (WGS) entry which is preliminary data.</text>
</comment>
<evidence type="ECO:0000256" key="10">
    <source>
        <dbReference type="ARBA" id="ARBA00022771"/>
    </source>
</evidence>
<dbReference type="PANTHER" id="PTHR12998:SF0">
    <property type="entry name" value="TRNA:M(4)X MODIFICATION ENZYME TRM13 HOMOLOG"/>
    <property type="match status" value="1"/>
</dbReference>
<keyword evidence="11 15" id="KW-0862">Zinc</keyword>
<dbReference type="EMBL" id="JANBPT010000683">
    <property type="protein sequence ID" value="KAJ1914463.1"/>
    <property type="molecule type" value="Genomic_DNA"/>
</dbReference>
<evidence type="ECO:0000256" key="13">
    <source>
        <dbReference type="ARBA" id="ARBA00048635"/>
    </source>
</evidence>
<sequence length="615" mass="67335">MTTPTDHPAPMAASPVPPPTKKAKVRPPRPPSPSSPGRCHYFLTQRNKYCGLCAKIGRRYCGEHSLFENIAPSNPATDDSDPSATIASASAVVQLARVPCPLDPSHTVNIKDLERHMKFKCNSRPPPRPLEYFKEDYNVAIPPARTLEAAGIDPQLLYGATTETVVTDQGPVRLAYKKRSKHYDHLIQNQLGRGLTLTKAETQTVPVTIGESISAVASPVEKDEAADSLAVPTAPSPKHTMKPFADLEWSELREIADRFEATYHQALGRYRAALDAVSTPTPKNDTPIAATDKVDFDFPVAVLDHQALDGQRAKKTWVKHVVQQASLLGHLERLDLLRPEYHFVEFGAGKGELTKFVQPALLHNRHQNDAHANAAGVSNSTDSTPVARPMFTLVDRRNFRNKFDKNVGGIDAGTVQRIQIDIKDLDLCGVPHALDRPVVAYSKHLCGAATDITLRCLDQFVRDGGRVAGIVIALCCHHACIHSMYVNQPYLVSSAVGGEGEDGGIDVERFARLASMSSWAICGKKITNEPIQASVPVAGEAALPTGRAANDPDYIPEDRRETIGRYCKRIFDLGRAEYLRQLGYRTEMLYYVEPTASPENLVLTAVPVDQATSDV</sequence>
<proteinExistence type="inferred from homology"/>
<keyword evidence="7 15" id="KW-0949">S-adenosyl-L-methionine</keyword>
<evidence type="ECO:0000256" key="3">
    <source>
        <dbReference type="ARBA" id="ARBA00012810"/>
    </source>
</evidence>
<dbReference type="InterPro" id="IPR007871">
    <property type="entry name" value="Methyltransferase_TRM13"/>
</dbReference>
<feature type="domain" description="CHHC U11-48K-type" evidence="18">
    <location>
        <begin position="97"/>
        <end position="122"/>
    </location>
</feature>
<reference evidence="20" key="1">
    <citation type="submission" date="2022-07" db="EMBL/GenBank/DDBJ databases">
        <title>Phylogenomic reconstructions and comparative analyses of Kickxellomycotina fungi.</title>
        <authorList>
            <person name="Reynolds N.K."/>
            <person name="Stajich J.E."/>
            <person name="Barry K."/>
            <person name="Grigoriev I.V."/>
            <person name="Crous P."/>
            <person name="Smith M.E."/>
        </authorList>
    </citation>
    <scope>NUCLEOTIDE SEQUENCE</scope>
    <source>
        <strain evidence="20">RSA 861</strain>
    </source>
</reference>
<feature type="domain" description="Methyltransferase TRM13" evidence="17">
    <location>
        <begin position="322"/>
        <end position="605"/>
    </location>
</feature>
<comment type="catalytic activity">
    <reaction evidence="14 15">
        <text>adenosine(4) in tRNA(His) + S-adenosyl-L-methionine = 2'-O-methyladenosine(4) in tRNA(His) + S-adenosyl-L-homocysteine + H(+)</text>
        <dbReference type="Rhea" id="RHEA:43196"/>
        <dbReference type="Rhea" id="RHEA-COMP:10401"/>
        <dbReference type="Rhea" id="RHEA-COMP:10402"/>
        <dbReference type="ChEBI" id="CHEBI:15378"/>
        <dbReference type="ChEBI" id="CHEBI:57856"/>
        <dbReference type="ChEBI" id="CHEBI:59789"/>
        <dbReference type="ChEBI" id="CHEBI:74411"/>
        <dbReference type="ChEBI" id="CHEBI:74477"/>
        <dbReference type="EC" id="2.1.1.225"/>
    </reaction>
</comment>
<evidence type="ECO:0000256" key="9">
    <source>
        <dbReference type="ARBA" id="ARBA00022723"/>
    </source>
</evidence>
<evidence type="ECO:0000256" key="7">
    <source>
        <dbReference type="ARBA" id="ARBA00022691"/>
    </source>
</evidence>
<feature type="region of interest" description="Disordered" evidence="16">
    <location>
        <begin position="1"/>
        <end position="38"/>
    </location>
</feature>
<dbReference type="Pfam" id="PF05206">
    <property type="entry name" value="TRM13"/>
    <property type="match status" value="1"/>
</dbReference>
<keyword evidence="9 15" id="KW-0479">Metal-binding</keyword>
<dbReference type="GO" id="GO:0030488">
    <property type="term" value="P:tRNA methylation"/>
    <property type="evidence" value="ECO:0007669"/>
    <property type="project" value="InterPro"/>
</dbReference>
<dbReference type="InterPro" id="IPR039044">
    <property type="entry name" value="Trm13"/>
</dbReference>
<evidence type="ECO:0000256" key="11">
    <source>
        <dbReference type="ARBA" id="ARBA00022833"/>
    </source>
</evidence>
<keyword evidence="21" id="KW-1185">Reference proteome</keyword>
<keyword evidence="8 15" id="KW-0819">tRNA processing</keyword>
<name>A0A9W7ZRD4_9FUNG</name>
<evidence type="ECO:0000256" key="14">
    <source>
        <dbReference type="ARBA" id="ARBA00049393"/>
    </source>
</evidence>
<dbReference type="InterPro" id="IPR021721">
    <property type="entry name" value="Znf_CCCH-type_TRM13"/>
</dbReference>
<dbReference type="GO" id="GO:0106050">
    <property type="term" value="F:tRNA 2'-O-methyltransferase activity"/>
    <property type="evidence" value="ECO:0007669"/>
    <property type="project" value="UniProtKB-UniRule"/>
</dbReference>
<accession>A0A9W7ZRD4</accession>
<evidence type="ECO:0000256" key="4">
    <source>
        <dbReference type="ARBA" id="ARBA00015883"/>
    </source>
</evidence>
<comment type="catalytic activity">
    <reaction evidence="12 15">
        <text>cytidine(4) in tRNA(Pro) + S-adenosyl-L-methionine = 2'-O-methylcytidine(4) in tRNA(Pro) + S-adenosyl-L-homocysteine + H(+)</text>
        <dbReference type="Rhea" id="RHEA:32767"/>
        <dbReference type="Rhea" id="RHEA-COMP:10397"/>
        <dbReference type="Rhea" id="RHEA-COMP:10398"/>
        <dbReference type="ChEBI" id="CHEBI:15378"/>
        <dbReference type="ChEBI" id="CHEBI:57856"/>
        <dbReference type="ChEBI" id="CHEBI:59789"/>
        <dbReference type="ChEBI" id="CHEBI:74495"/>
        <dbReference type="ChEBI" id="CHEBI:82748"/>
        <dbReference type="EC" id="2.1.1.225"/>
    </reaction>
</comment>
<evidence type="ECO:0000256" key="8">
    <source>
        <dbReference type="ARBA" id="ARBA00022694"/>
    </source>
</evidence>
<comment type="catalytic activity">
    <reaction evidence="13 15">
        <text>cytidine(4) in tRNA(Gly)(GCC) + S-adenosyl-L-methionine = 2'-O-methylcytidine(4) in tRNA(Gly)(GCC) + S-adenosyl-L-homocysteine + H(+)</text>
        <dbReference type="Rhea" id="RHEA:43192"/>
        <dbReference type="Rhea" id="RHEA-COMP:10399"/>
        <dbReference type="Rhea" id="RHEA-COMP:10400"/>
        <dbReference type="ChEBI" id="CHEBI:15378"/>
        <dbReference type="ChEBI" id="CHEBI:57856"/>
        <dbReference type="ChEBI" id="CHEBI:59789"/>
        <dbReference type="ChEBI" id="CHEBI:74495"/>
        <dbReference type="ChEBI" id="CHEBI:82748"/>
        <dbReference type="EC" id="2.1.1.225"/>
    </reaction>
</comment>
<keyword evidence="5 15" id="KW-0489">Methyltransferase</keyword>
<evidence type="ECO:0000256" key="6">
    <source>
        <dbReference type="ARBA" id="ARBA00022679"/>
    </source>
</evidence>
<gene>
    <name evidence="20" type="primary">TRM13_2</name>
    <name evidence="20" type="ORF">IWQ60_008796</name>
</gene>
<evidence type="ECO:0000259" key="17">
    <source>
        <dbReference type="Pfam" id="PF05206"/>
    </source>
</evidence>
<evidence type="ECO:0000256" key="15">
    <source>
        <dbReference type="RuleBase" id="RU367103"/>
    </source>
</evidence>
<evidence type="ECO:0000256" key="16">
    <source>
        <dbReference type="SAM" id="MobiDB-lite"/>
    </source>
</evidence>
<keyword evidence="10 15" id="KW-0863">Zinc-finger</keyword>
<dbReference type="OrthoDB" id="258806at2759"/>
<dbReference type="AlphaFoldDB" id="A0A9W7ZRD4"/>
<protein>
    <recommendedName>
        <fullName evidence="4 15">tRNA:m(4)X modification enzyme TRM13</fullName>
        <ecNumber evidence="3 15">2.1.1.225</ecNumber>
    </recommendedName>
</protein>
<organism evidence="20 21">
    <name type="scientific">Tieghemiomyces parasiticus</name>
    <dbReference type="NCBI Taxonomy" id="78921"/>
    <lineage>
        <taxon>Eukaryota</taxon>
        <taxon>Fungi</taxon>
        <taxon>Fungi incertae sedis</taxon>
        <taxon>Zoopagomycota</taxon>
        <taxon>Kickxellomycotina</taxon>
        <taxon>Dimargaritomycetes</taxon>
        <taxon>Dimargaritales</taxon>
        <taxon>Dimargaritaceae</taxon>
        <taxon>Tieghemiomyces</taxon>
    </lineage>
</organism>
<evidence type="ECO:0000259" key="18">
    <source>
        <dbReference type="Pfam" id="PF05253"/>
    </source>
</evidence>
<evidence type="ECO:0000256" key="12">
    <source>
        <dbReference type="ARBA" id="ARBA00048165"/>
    </source>
</evidence>
<evidence type="ECO:0000256" key="1">
    <source>
        <dbReference type="ARBA" id="ARBA00002267"/>
    </source>
</evidence>
<comment type="function">
    <text evidence="1 15">tRNA methylase which 2'-O-methylates cytidine(4) in tRNA(Pro) and tRNA(Gly)(GCC), and adenosine(4) in tRNA(His).</text>
</comment>
<evidence type="ECO:0000313" key="20">
    <source>
        <dbReference type="EMBL" id="KAJ1914463.1"/>
    </source>
</evidence>
<evidence type="ECO:0000259" key="19">
    <source>
        <dbReference type="Pfam" id="PF11722"/>
    </source>
</evidence>
<dbReference type="Pfam" id="PF11722">
    <property type="entry name" value="zf-TRM13_CCCH"/>
    <property type="match status" value="1"/>
</dbReference>
<dbReference type="EC" id="2.1.1.225" evidence="3 15"/>
<evidence type="ECO:0000313" key="21">
    <source>
        <dbReference type="Proteomes" id="UP001150569"/>
    </source>
</evidence>
<evidence type="ECO:0000256" key="2">
    <source>
        <dbReference type="ARBA" id="ARBA00005265"/>
    </source>
</evidence>
<comment type="similarity">
    <text evidence="2 15">Belongs to the methyltransferase TRM13 family.</text>
</comment>
<dbReference type="InterPro" id="IPR022776">
    <property type="entry name" value="TRM13/UPF0224_CHHC_Znf_dom"/>
</dbReference>